<feature type="domain" description="OmpA-like" evidence="9">
    <location>
        <begin position="121"/>
        <end position="242"/>
    </location>
</feature>
<dbReference type="InterPro" id="IPR006665">
    <property type="entry name" value="OmpA-like"/>
</dbReference>
<evidence type="ECO:0000256" key="6">
    <source>
        <dbReference type="ARBA" id="ARBA00023136"/>
    </source>
</evidence>
<evidence type="ECO:0000313" key="10">
    <source>
        <dbReference type="EMBL" id="MBB6714626.1"/>
    </source>
</evidence>
<evidence type="ECO:0000256" key="1">
    <source>
        <dbReference type="ARBA" id="ARBA00004162"/>
    </source>
</evidence>
<proteinExistence type="inferred from homology"/>
<dbReference type="PANTHER" id="PTHR30329">
    <property type="entry name" value="STATOR ELEMENT OF FLAGELLAR MOTOR COMPLEX"/>
    <property type="match status" value="1"/>
</dbReference>
<dbReference type="Pfam" id="PF13677">
    <property type="entry name" value="MotB_plug"/>
    <property type="match status" value="1"/>
</dbReference>
<dbReference type="Proteomes" id="UP000585258">
    <property type="component" value="Unassembled WGS sequence"/>
</dbReference>
<evidence type="ECO:0000313" key="11">
    <source>
        <dbReference type="Proteomes" id="UP000585258"/>
    </source>
</evidence>
<gene>
    <name evidence="10" type="ORF">H7E68_07765</name>
</gene>
<keyword evidence="4 8" id="KW-0812">Transmembrane</keyword>
<dbReference type="InterPro" id="IPR025713">
    <property type="entry name" value="MotB-like_N_dom"/>
</dbReference>
<comment type="caution">
    <text evidence="10">The sequence shown here is derived from an EMBL/GenBank/DDBJ whole genome shotgun (WGS) entry which is preliminary data.</text>
</comment>
<dbReference type="InterPro" id="IPR036737">
    <property type="entry name" value="OmpA-like_sf"/>
</dbReference>
<keyword evidence="3" id="KW-1003">Cell membrane</keyword>
<keyword evidence="5 8" id="KW-1133">Transmembrane helix</keyword>
<dbReference type="CDD" id="cd07185">
    <property type="entry name" value="OmpA_C-like"/>
    <property type="match status" value="1"/>
</dbReference>
<dbReference type="GO" id="GO:0005886">
    <property type="term" value="C:plasma membrane"/>
    <property type="evidence" value="ECO:0007669"/>
    <property type="project" value="UniProtKB-SubCell"/>
</dbReference>
<organism evidence="10 11">
    <name type="scientific">Clostridium gasigenes</name>
    <dbReference type="NCBI Taxonomy" id="94869"/>
    <lineage>
        <taxon>Bacteria</taxon>
        <taxon>Bacillati</taxon>
        <taxon>Bacillota</taxon>
        <taxon>Clostridia</taxon>
        <taxon>Eubacteriales</taxon>
        <taxon>Clostridiaceae</taxon>
        <taxon>Clostridium</taxon>
    </lineage>
</organism>
<dbReference type="PROSITE" id="PS51123">
    <property type="entry name" value="OMPA_2"/>
    <property type="match status" value="1"/>
</dbReference>
<keyword evidence="6 7" id="KW-0472">Membrane</keyword>
<name>A0A7X0SFK6_9CLOT</name>
<protein>
    <submittedName>
        <fullName evidence="10">OmpA family protein</fullName>
    </submittedName>
</protein>
<evidence type="ECO:0000256" key="8">
    <source>
        <dbReference type="SAM" id="Phobius"/>
    </source>
</evidence>
<dbReference type="InterPro" id="IPR050330">
    <property type="entry name" value="Bact_OuterMem_StrucFunc"/>
</dbReference>
<feature type="transmembrane region" description="Helical" evidence="8">
    <location>
        <begin position="20"/>
        <end position="38"/>
    </location>
</feature>
<accession>A0A7X0SFK6</accession>
<dbReference type="SUPFAM" id="SSF103088">
    <property type="entry name" value="OmpA-like"/>
    <property type="match status" value="1"/>
</dbReference>
<dbReference type="Gene3D" id="3.30.1330.60">
    <property type="entry name" value="OmpA-like domain"/>
    <property type="match status" value="1"/>
</dbReference>
<evidence type="ECO:0000256" key="5">
    <source>
        <dbReference type="ARBA" id="ARBA00022989"/>
    </source>
</evidence>
<reference evidence="10 11" key="1">
    <citation type="submission" date="2020-08" db="EMBL/GenBank/DDBJ databases">
        <title>Clostridia isolated from Swiss meat.</title>
        <authorList>
            <person name="Wambui J."/>
            <person name="Stevens M.J.A."/>
            <person name="Stephan R."/>
        </authorList>
    </citation>
    <scope>NUCLEOTIDE SEQUENCE [LARGE SCALE GENOMIC DNA]</scope>
    <source>
        <strain evidence="10 11">CM001</strain>
    </source>
</reference>
<evidence type="ECO:0000256" key="4">
    <source>
        <dbReference type="ARBA" id="ARBA00022692"/>
    </source>
</evidence>
<evidence type="ECO:0000259" key="9">
    <source>
        <dbReference type="PROSITE" id="PS51123"/>
    </source>
</evidence>
<evidence type="ECO:0000256" key="3">
    <source>
        <dbReference type="ARBA" id="ARBA00022475"/>
    </source>
</evidence>
<evidence type="ECO:0000256" key="2">
    <source>
        <dbReference type="ARBA" id="ARBA00008914"/>
    </source>
</evidence>
<dbReference type="PANTHER" id="PTHR30329:SF21">
    <property type="entry name" value="LIPOPROTEIN YIAD-RELATED"/>
    <property type="match status" value="1"/>
</dbReference>
<comment type="similarity">
    <text evidence="2">Belongs to the MotB family.</text>
</comment>
<dbReference type="Pfam" id="PF00691">
    <property type="entry name" value="OmpA"/>
    <property type="match status" value="1"/>
</dbReference>
<sequence length="244" mass="27192">MARKKKQQEGGLTGDEWLATYADCITLLLTFFVLLYAMSSVEQEKMDSLSQAFKTVMAGESGDTIMKYDLYNGTVPLIGGEADIETPVDDAATAQQQMYDNVKKFVEENNLEKVVEIINSERGIVIQLRDNILFETSSSILRGDSKEVLGKINSLIGSVPNQILVEGHTDNRIINTSKFPSNWELSVDRSVNVVRYFIENMGQNPARFSAAGYGEYQPVAANDSEENMAKNRRVDILIMAIDNN</sequence>
<dbReference type="AlphaFoldDB" id="A0A7X0SFK6"/>
<dbReference type="EMBL" id="JACKWY010000004">
    <property type="protein sequence ID" value="MBB6714626.1"/>
    <property type="molecule type" value="Genomic_DNA"/>
</dbReference>
<evidence type="ECO:0000256" key="7">
    <source>
        <dbReference type="PROSITE-ProRule" id="PRU00473"/>
    </source>
</evidence>
<comment type="subcellular location">
    <subcellularLocation>
        <location evidence="1">Cell membrane</location>
        <topology evidence="1">Single-pass membrane protein</topology>
    </subcellularLocation>
</comment>
<dbReference type="RefSeq" id="WP_185164176.1">
    <property type="nucleotide sequence ID" value="NZ_JACKWY010000004.1"/>
</dbReference>